<proteinExistence type="predicted"/>
<protein>
    <submittedName>
        <fullName evidence="1">Uncharacterized protein</fullName>
    </submittedName>
</protein>
<gene>
    <name evidence="1" type="ORF">HXK00_00235</name>
</gene>
<accession>A0A929QRU6</accession>
<sequence length="104" mass="12407">MFNATELEKIFHKNVPFIDDGLYFGTRRTMLKHAKTAWATRLDVMNVRYNEEFAEYEADKAFVSRLESFEFPETSDGDERIFIKVLQDSWEKFVEEVKKEIGWV</sequence>
<dbReference type="AlphaFoldDB" id="A0A929QRU6"/>
<dbReference type="EMBL" id="JABZFV010000001">
    <property type="protein sequence ID" value="MBF0934053.1"/>
    <property type="molecule type" value="Genomic_DNA"/>
</dbReference>
<dbReference type="Proteomes" id="UP000757900">
    <property type="component" value="Unassembled WGS sequence"/>
</dbReference>
<evidence type="ECO:0000313" key="1">
    <source>
        <dbReference type="EMBL" id="MBF0934053.1"/>
    </source>
</evidence>
<reference evidence="1" key="1">
    <citation type="submission" date="2020-04" db="EMBL/GenBank/DDBJ databases">
        <title>Deep metagenomics examines the oral microbiome during advanced dental caries in children, revealing novel taxa and co-occurrences with host molecules.</title>
        <authorList>
            <person name="Baker J.L."/>
            <person name="Morton J.T."/>
            <person name="Dinis M."/>
            <person name="Alvarez R."/>
            <person name="Tran N.C."/>
            <person name="Knight R."/>
            <person name="Edlund A."/>
        </authorList>
    </citation>
    <scope>NUCLEOTIDE SEQUENCE</scope>
    <source>
        <strain evidence="1">JCVI_23_bin.16</strain>
    </source>
</reference>
<organism evidence="1 2">
    <name type="scientific">Abiotrophia defectiva</name>
    <name type="common">Streptococcus defectivus</name>
    <dbReference type="NCBI Taxonomy" id="46125"/>
    <lineage>
        <taxon>Bacteria</taxon>
        <taxon>Bacillati</taxon>
        <taxon>Bacillota</taxon>
        <taxon>Bacilli</taxon>
        <taxon>Lactobacillales</taxon>
        <taxon>Aerococcaceae</taxon>
        <taxon>Abiotrophia</taxon>
    </lineage>
</organism>
<name>A0A929QRU6_ABIDE</name>
<comment type="caution">
    <text evidence="1">The sequence shown here is derived from an EMBL/GenBank/DDBJ whole genome shotgun (WGS) entry which is preliminary data.</text>
</comment>
<evidence type="ECO:0000313" key="2">
    <source>
        <dbReference type="Proteomes" id="UP000757900"/>
    </source>
</evidence>